<evidence type="ECO:0000256" key="1">
    <source>
        <dbReference type="ARBA" id="ARBA00004167"/>
    </source>
</evidence>
<dbReference type="Proteomes" id="UP000195570">
    <property type="component" value="Unassembled WGS sequence"/>
</dbReference>
<dbReference type="Pfam" id="PF09756">
    <property type="entry name" value="DDRGK"/>
    <property type="match status" value="2"/>
</dbReference>
<dbReference type="InterPro" id="IPR036390">
    <property type="entry name" value="WH_DNA-bd_sf"/>
</dbReference>
<dbReference type="AlphaFoldDB" id="A0A1G4I4K3"/>
<keyword evidence="2" id="KW-0812">Transmembrane</keyword>
<dbReference type="EMBL" id="CZPT02000615">
    <property type="protein sequence ID" value="SCU66772.1"/>
    <property type="molecule type" value="Genomic_DNA"/>
</dbReference>
<keyword evidence="4" id="KW-0472">Membrane</keyword>
<evidence type="ECO:0000256" key="3">
    <source>
        <dbReference type="ARBA" id="ARBA00022989"/>
    </source>
</evidence>
<evidence type="ECO:0000256" key="2">
    <source>
        <dbReference type="ARBA" id="ARBA00022692"/>
    </source>
</evidence>
<dbReference type="SUPFAM" id="SSF46785">
    <property type="entry name" value="Winged helix' DNA-binding domain"/>
    <property type="match status" value="1"/>
</dbReference>
<sequence length="349" mass="40092">MLLIVFVVGFLLLLTAFVALQLRRSQQFPTFSDATPSRVAARRSETRRSQYNDGDYWSNESSDEGSDDDDNDDCEVGHKREERRKLRGGTSGSAGPLRHRRTRRGAGNAAEADGDGEEDKNGSQTKLSRLQRKKQEKERERQERQQAQEALLENRRVKQEEEQRQQKDREREEREREIAEEAALQELREEKKRQEDEEYAKWVEGIGVVERGEIGDEERKKHDNLVKYLITMAGNGGERQQQRVIDAENFGEGEKVGDETITRGTESSSRGNILILNDVARTHGLSVEVTVQVIEKLLEDGVISGVFDDRGKFVMLSEEHYKQIAEFVKLRGRVSMKELARECNRIIML</sequence>
<evidence type="ECO:0000256" key="4">
    <source>
        <dbReference type="ARBA" id="ARBA00023136"/>
    </source>
</evidence>
<evidence type="ECO:0000313" key="7">
    <source>
        <dbReference type="Proteomes" id="UP000195570"/>
    </source>
</evidence>
<protein>
    <submittedName>
        <fullName evidence="6">DDRGK domain containing protein, putative</fullName>
    </submittedName>
</protein>
<dbReference type="InterPro" id="IPR019153">
    <property type="entry name" value="DDRGK_dom-contain"/>
</dbReference>
<name>A0A1G4I4K3_TRYEQ</name>
<feature type="compositionally biased region" description="Acidic residues" evidence="5">
    <location>
        <begin position="61"/>
        <end position="74"/>
    </location>
</feature>
<keyword evidence="3" id="KW-1133">Transmembrane helix</keyword>
<dbReference type="RefSeq" id="XP_067078176.1">
    <property type="nucleotide sequence ID" value="XM_067222075.1"/>
</dbReference>
<evidence type="ECO:0000256" key="5">
    <source>
        <dbReference type="SAM" id="MobiDB-lite"/>
    </source>
</evidence>
<keyword evidence="7" id="KW-1185">Reference proteome</keyword>
<comment type="caution">
    <text evidence="6">The sequence shown here is derived from an EMBL/GenBank/DDBJ whole genome shotgun (WGS) entry which is preliminary data.</text>
</comment>
<feature type="compositionally biased region" description="Basic and acidic residues" evidence="5">
    <location>
        <begin position="75"/>
        <end position="84"/>
    </location>
</feature>
<dbReference type="SMART" id="SM01128">
    <property type="entry name" value="DDRGK"/>
    <property type="match status" value="1"/>
</dbReference>
<evidence type="ECO:0000313" key="6">
    <source>
        <dbReference type="EMBL" id="SCU66772.1"/>
    </source>
</evidence>
<dbReference type="PANTHER" id="PTHR48176:SF1">
    <property type="entry name" value="DDRGK DOMAIN-CONTAINING PROTEIN 1"/>
    <property type="match status" value="1"/>
</dbReference>
<dbReference type="VEuPathDB" id="TriTrypDB:TEOVI_000545400"/>
<dbReference type="PANTHER" id="PTHR48176">
    <property type="entry name" value="DDRGK DOMAIN-CONTAINING PROTEIN 1"/>
    <property type="match status" value="1"/>
</dbReference>
<organism evidence="6 7">
    <name type="scientific">Trypanosoma equiperdum</name>
    <dbReference type="NCBI Taxonomy" id="5694"/>
    <lineage>
        <taxon>Eukaryota</taxon>
        <taxon>Discoba</taxon>
        <taxon>Euglenozoa</taxon>
        <taxon>Kinetoplastea</taxon>
        <taxon>Metakinetoplastina</taxon>
        <taxon>Trypanosomatida</taxon>
        <taxon>Trypanosomatidae</taxon>
        <taxon>Trypanosoma</taxon>
    </lineage>
</organism>
<dbReference type="InterPro" id="IPR036388">
    <property type="entry name" value="WH-like_DNA-bd_sf"/>
</dbReference>
<gene>
    <name evidence="6" type="ORF">TEOVI_000545400</name>
</gene>
<feature type="region of interest" description="Disordered" evidence="5">
    <location>
        <begin position="32"/>
        <end position="177"/>
    </location>
</feature>
<dbReference type="Gene3D" id="1.10.10.10">
    <property type="entry name" value="Winged helix-like DNA-binding domain superfamily/Winged helix DNA-binding domain"/>
    <property type="match status" value="1"/>
</dbReference>
<dbReference type="InterPro" id="IPR050899">
    <property type="entry name" value="DDRGK_domain-containing"/>
</dbReference>
<feature type="compositionally biased region" description="Basic and acidic residues" evidence="5">
    <location>
        <begin position="133"/>
        <end position="177"/>
    </location>
</feature>
<reference evidence="6" key="1">
    <citation type="submission" date="2016-09" db="EMBL/GenBank/DDBJ databases">
        <authorList>
            <person name="Hebert L."/>
            <person name="Moumen B."/>
        </authorList>
    </citation>
    <scope>NUCLEOTIDE SEQUENCE [LARGE SCALE GENOMIC DNA]</scope>
    <source>
        <strain evidence="6">OVI</strain>
    </source>
</reference>
<dbReference type="GO" id="GO:0044389">
    <property type="term" value="F:ubiquitin-like protein ligase binding"/>
    <property type="evidence" value="ECO:0007669"/>
    <property type="project" value="TreeGrafter"/>
</dbReference>
<accession>A0A1G4I4K3</accession>
<dbReference type="GO" id="GO:0016020">
    <property type="term" value="C:membrane"/>
    <property type="evidence" value="ECO:0007669"/>
    <property type="project" value="UniProtKB-SubCell"/>
</dbReference>
<comment type="subcellular location">
    <subcellularLocation>
        <location evidence="1">Membrane</location>
        <topology evidence="1">Single-pass membrane protein</topology>
    </subcellularLocation>
</comment>
<proteinExistence type="predicted"/>
<dbReference type="GeneID" id="92379394"/>